<sequence>MLSCFNTVRCYLLVVTFGDSSSRRNRIVYSA</sequence>
<protein>
    <submittedName>
        <fullName evidence="1">Uncharacterized protein</fullName>
    </submittedName>
</protein>
<accession>A0A8S5UBR3</accession>
<evidence type="ECO:0000313" key="1">
    <source>
        <dbReference type="EMBL" id="DAF91912.1"/>
    </source>
</evidence>
<organism evidence="1">
    <name type="scientific">Podoviridae sp. ctZkC8</name>
    <dbReference type="NCBI Taxonomy" id="2825259"/>
    <lineage>
        <taxon>Viruses</taxon>
        <taxon>Duplodnaviria</taxon>
        <taxon>Heunggongvirae</taxon>
        <taxon>Uroviricota</taxon>
        <taxon>Caudoviricetes</taxon>
    </lineage>
</organism>
<dbReference type="EMBL" id="BK016062">
    <property type="protein sequence ID" value="DAF91912.1"/>
    <property type="molecule type" value="Genomic_DNA"/>
</dbReference>
<name>A0A8S5UBR3_9CAUD</name>
<reference evidence="1" key="1">
    <citation type="journal article" date="2021" name="Proc. Natl. Acad. Sci. U.S.A.">
        <title>A Catalog of Tens of Thousands of Viruses from Human Metagenomes Reveals Hidden Associations with Chronic Diseases.</title>
        <authorList>
            <person name="Tisza M.J."/>
            <person name="Buck C.B."/>
        </authorList>
    </citation>
    <scope>NUCLEOTIDE SEQUENCE</scope>
    <source>
        <strain evidence="1">CtZkC8</strain>
    </source>
</reference>
<proteinExistence type="predicted"/>